<feature type="domain" description="RGS" evidence="2">
    <location>
        <begin position="324"/>
        <end position="456"/>
    </location>
</feature>
<evidence type="ECO:0000259" key="4">
    <source>
        <dbReference type="PROSITE" id="PS51207"/>
    </source>
</evidence>
<feature type="transmembrane region" description="Helical" evidence="1">
    <location>
        <begin position="17"/>
        <end position="37"/>
    </location>
</feature>
<dbReference type="Pfam" id="PF00787">
    <property type="entry name" value="PX"/>
    <property type="match status" value="1"/>
</dbReference>
<dbReference type="InterPro" id="IPR044926">
    <property type="entry name" value="RGS_subdomain_2"/>
</dbReference>
<evidence type="ECO:0000259" key="3">
    <source>
        <dbReference type="PROSITE" id="PS50195"/>
    </source>
</evidence>
<dbReference type="Pfam" id="PF00615">
    <property type="entry name" value="RGS"/>
    <property type="match status" value="1"/>
</dbReference>
<evidence type="ECO:0000313" key="6">
    <source>
        <dbReference type="Proteomes" id="UP001153712"/>
    </source>
</evidence>
<dbReference type="PANTHER" id="PTHR22775:SF44">
    <property type="entry name" value="SORTING NEXIN-14"/>
    <property type="match status" value="1"/>
</dbReference>
<evidence type="ECO:0000313" key="5">
    <source>
        <dbReference type="EMBL" id="CAG9861894.1"/>
    </source>
</evidence>
<accession>A0A9N9TT02</accession>
<dbReference type="Pfam" id="PF02194">
    <property type="entry name" value="PXA"/>
    <property type="match status" value="1"/>
</dbReference>
<dbReference type="GO" id="GO:0035091">
    <property type="term" value="F:phosphatidylinositol binding"/>
    <property type="evidence" value="ECO:0007669"/>
    <property type="project" value="InterPro"/>
</dbReference>
<reference evidence="5" key="1">
    <citation type="submission" date="2022-01" db="EMBL/GenBank/DDBJ databases">
        <authorList>
            <person name="King R."/>
        </authorList>
    </citation>
    <scope>NUCLEOTIDE SEQUENCE</scope>
</reference>
<dbReference type="SUPFAM" id="SSF48097">
    <property type="entry name" value="Regulator of G-protein signaling, RGS"/>
    <property type="match status" value="1"/>
</dbReference>
<dbReference type="InterPro" id="IPR001683">
    <property type="entry name" value="PX_dom"/>
</dbReference>
<name>A0A9N9TT02_PHYSR</name>
<dbReference type="InterPro" id="IPR036871">
    <property type="entry name" value="PX_dom_sf"/>
</dbReference>
<evidence type="ECO:0008006" key="7">
    <source>
        <dbReference type="Google" id="ProtNLM"/>
    </source>
</evidence>
<keyword evidence="6" id="KW-1185">Reference proteome</keyword>
<dbReference type="OrthoDB" id="5957963at2759"/>
<dbReference type="InterPro" id="IPR036305">
    <property type="entry name" value="RGS_sf"/>
</dbReference>
<keyword evidence="1" id="KW-0472">Membrane</keyword>
<dbReference type="PANTHER" id="PTHR22775">
    <property type="entry name" value="SORTING NEXIN"/>
    <property type="match status" value="1"/>
</dbReference>
<dbReference type="InterPro" id="IPR003114">
    <property type="entry name" value="Phox_assoc"/>
</dbReference>
<dbReference type="SUPFAM" id="SSF64268">
    <property type="entry name" value="PX domain"/>
    <property type="match status" value="1"/>
</dbReference>
<dbReference type="InterPro" id="IPR016137">
    <property type="entry name" value="RGS"/>
</dbReference>
<dbReference type="AlphaFoldDB" id="A0A9N9TT02"/>
<dbReference type="PROSITE" id="PS50132">
    <property type="entry name" value="RGS"/>
    <property type="match status" value="1"/>
</dbReference>
<proteinExistence type="predicted"/>
<dbReference type="SMART" id="SM00313">
    <property type="entry name" value="PXA"/>
    <property type="match status" value="1"/>
</dbReference>
<dbReference type="SMART" id="SM00315">
    <property type="entry name" value="RGS"/>
    <property type="match status" value="1"/>
</dbReference>
<feature type="transmembrane region" description="Helical" evidence="1">
    <location>
        <begin position="43"/>
        <end position="60"/>
    </location>
</feature>
<feature type="transmembrane region" description="Helical" evidence="1">
    <location>
        <begin position="262"/>
        <end position="287"/>
    </location>
</feature>
<gene>
    <name evidence="5" type="ORF">PHYEVI_LOCUS8220</name>
</gene>
<dbReference type="Gene3D" id="3.30.1520.10">
    <property type="entry name" value="Phox-like domain"/>
    <property type="match status" value="1"/>
</dbReference>
<keyword evidence="1" id="KW-0812">Transmembrane</keyword>
<dbReference type="Gene3D" id="1.10.167.10">
    <property type="entry name" value="Regulator of G-protein Signalling 4, domain 2"/>
    <property type="match status" value="1"/>
</dbReference>
<feature type="domain" description="PX" evidence="3">
    <location>
        <begin position="534"/>
        <end position="649"/>
    </location>
</feature>
<dbReference type="PROSITE" id="PS50195">
    <property type="entry name" value="PX"/>
    <property type="match status" value="1"/>
</dbReference>
<keyword evidence="1" id="KW-1133">Transmembrane helix</keyword>
<dbReference type="EMBL" id="OU900098">
    <property type="protein sequence ID" value="CAG9861894.1"/>
    <property type="molecule type" value="Genomic_DNA"/>
</dbReference>
<feature type="domain" description="PXA" evidence="4">
    <location>
        <begin position="117"/>
        <end position="292"/>
    </location>
</feature>
<dbReference type="PROSITE" id="PS51207">
    <property type="entry name" value="PXA"/>
    <property type="match status" value="1"/>
</dbReference>
<organism evidence="5 6">
    <name type="scientific">Phyllotreta striolata</name>
    <name type="common">Striped flea beetle</name>
    <name type="synonym">Crioceris striolata</name>
    <dbReference type="NCBI Taxonomy" id="444603"/>
    <lineage>
        <taxon>Eukaryota</taxon>
        <taxon>Metazoa</taxon>
        <taxon>Ecdysozoa</taxon>
        <taxon>Arthropoda</taxon>
        <taxon>Hexapoda</taxon>
        <taxon>Insecta</taxon>
        <taxon>Pterygota</taxon>
        <taxon>Neoptera</taxon>
        <taxon>Endopterygota</taxon>
        <taxon>Coleoptera</taxon>
        <taxon>Polyphaga</taxon>
        <taxon>Cucujiformia</taxon>
        <taxon>Chrysomeloidea</taxon>
        <taxon>Chrysomelidae</taxon>
        <taxon>Galerucinae</taxon>
        <taxon>Alticini</taxon>
        <taxon>Phyllotreta</taxon>
    </lineage>
</organism>
<dbReference type="GO" id="GO:0097352">
    <property type="term" value="P:autophagosome maturation"/>
    <property type="evidence" value="ECO:0007669"/>
    <property type="project" value="TreeGrafter"/>
</dbReference>
<evidence type="ECO:0000259" key="2">
    <source>
        <dbReference type="PROSITE" id="PS50132"/>
    </source>
</evidence>
<dbReference type="GO" id="GO:0005770">
    <property type="term" value="C:late endosome"/>
    <property type="evidence" value="ECO:0007669"/>
    <property type="project" value="TreeGrafter"/>
</dbReference>
<dbReference type="Proteomes" id="UP001153712">
    <property type="component" value="Chromosome 5"/>
</dbReference>
<sequence length="923" mass="107424">MIYTEIIDNLRLLTNDILIRNITITMISLVGIFSIFFRPLGGLMMYFAYIFGFTTAWLLVKYKHKATIYLQRIINFYKGKISNKKVLKQSCSICDDLSCRRHQQSKSITPWKHIYVSEELNKAVEQLFEKIISNFVSSWYTQFTDDEDFLNELRYCFKFSTSTIINRLQELDVGDVVANKLVPCVVRHVDDYLYIQQIAKLKNVRFNEVVIEYLGKKLHAAATNRKNELDYLRHLISSLLVHILPGDYLKCRNFSIMMREILSGWVFLPMMDAIADPNIINYLVILITSYRSKKSSKLNQNAHEVEFLSNYVSCEKKTSSFSTSLTKIKKDTDLLYAFMQFLKNQDHVNLLQFCLDVDDFNSKMLMPELSKKQIEELHNDALKLYKEYLDKSSFSYISCPSDISEDFKFLMQDIYAVEKISKLSKLLCAAYEFVFNILENVWLPQFFHSNEFYSCICGSKHLTGYSKGHHKIKRYDSTNPGPVSKFSSGLGKIKGVLKTNQPVEGAFYPPEAQLVENGTADDMFLEDCKNLFRDMSTWKVDVPTFQTNPTNKVVYFYISIERTDSSEGSRRNWVVLRKDQDFYTLKAKLIEFHGESEICDSPLPSRKAGSSIETRMAKYEEFLRKLLQKSALKGSDLLYYFLTTEEDFQIYLATNASQMQDIGNIYQSVAYKLRKEKGQHLDPFMASFLMSTGRTKTEYIKCAMNLFRRNLLIHFFCRKLEWAEVGEESVKLFTVIENILFPKTYRNQVFNDNFGVHYKVLKDTMSSSLSPEGITESAFYLLKNVFKIPYGLLRLYASVCSIGQYFVDMSARILIEKKIRSGLCHSNLTYLIKQLEDVIFNEYKPTNREQLEQRKIKAFEDLTNSVSPIVNRILGPGLKDGLKTTLDILQNPHFNKQLAYNLLDIILTEMYPMLDKYEEHYLN</sequence>
<protein>
    <recommendedName>
        <fullName evidence="7">Sorting nexin-14-like</fullName>
    </recommendedName>
</protein>
<evidence type="ECO:0000256" key="1">
    <source>
        <dbReference type="SAM" id="Phobius"/>
    </source>
</evidence>